<evidence type="ECO:0000313" key="1">
    <source>
        <dbReference type="EMBL" id="GGU77002.1"/>
    </source>
</evidence>
<evidence type="ECO:0000313" key="2">
    <source>
        <dbReference type="Proteomes" id="UP000654471"/>
    </source>
</evidence>
<dbReference type="RefSeq" id="WP_189303303.1">
    <property type="nucleotide sequence ID" value="NZ_BMRP01000018.1"/>
</dbReference>
<name>A0ABQ2VD17_9ACTN</name>
<reference evidence="2" key="1">
    <citation type="journal article" date="2019" name="Int. J. Syst. Evol. Microbiol.">
        <title>The Global Catalogue of Microorganisms (GCM) 10K type strain sequencing project: providing services to taxonomists for standard genome sequencing and annotation.</title>
        <authorList>
            <consortium name="The Broad Institute Genomics Platform"/>
            <consortium name="The Broad Institute Genome Sequencing Center for Infectious Disease"/>
            <person name="Wu L."/>
            <person name="Ma J."/>
        </authorList>
    </citation>
    <scope>NUCLEOTIDE SEQUENCE [LARGE SCALE GENOMIC DNA]</scope>
    <source>
        <strain evidence="2">JCM 3399</strain>
    </source>
</reference>
<accession>A0ABQ2VD17</accession>
<gene>
    <name evidence="1" type="ORF">GCM10010211_48630</name>
</gene>
<comment type="caution">
    <text evidence="1">The sequence shown here is derived from an EMBL/GenBank/DDBJ whole genome shotgun (WGS) entry which is preliminary data.</text>
</comment>
<proteinExistence type="predicted"/>
<dbReference type="Proteomes" id="UP000654471">
    <property type="component" value="Unassembled WGS sequence"/>
</dbReference>
<organism evidence="1 2">
    <name type="scientific">Streptomyces albospinus</name>
    <dbReference type="NCBI Taxonomy" id="285515"/>
    <lineage>
        <taxon>Bacteria</taxon>
        <taxon>Bacillati</taxon>
        <taxon>Actinomycetota</taxon>
        <taxon>Actinomycetes</taxon>
        <taxon>Kitasatosporales</taxon>
        <taxon>Streptomycetaceae</taxon>
        <taxon>Streptomyces</taxon>
    </lineage>
</organism>
<dbReference type="EMBL" id="BMRP01000018">
    <property type="protein sequence ID" value="GGU77002.1"/>
    <property type="molecule type" value="Genomic_DNA"/>
</dbReference>
<sequence length="57" mass="6506">MNGPSHLGCPRCRISLSIRLTVREWAVCNLCGYGGLWGEFMFCDCFGYYCLFEDEGE</sequence>
<protein>
    <submittedName>
        <fullName evidence="1">Uncharacterized protein</fullName>
    </submittedName>
</protein>
<keyword evidence="2" id="KW-1185">Reference proteome</keyword>